<evidence type="ECO:0000259" key="9">
    <source>
        <dbReference type="SMART" id="SM00382"/>
    </source>
</evidence>
<dbReference type="InterPro" id="IPR027417">
    <property type="entry name" value="P-loop_NTPase"/>
</dbReference>
<dbReference type="InterPro" id="IPR023935">
    <property type="entry name" value="Rep_factor-C_lsu"/>
</dbReference>
<dbReference type="GO" id="GO:0006260">
    <property type="term" value="P:DNA replication"/>
    <property type="evidence" value="ECO:0007669"/>
    <property type="project" value="UniProtKB-UniRule"/>
</dbReference>
<keyword evidence="3 7" id="KW-0235">DNA replication</keyword>
<evidence type="ECO:0000256" key="8">
    <source>
        <dbReference type="SAM" id="MobiDB-lite"/>
    </source>
</evidence>
<comment type="similarity">
    <text evidence="1 7">Belongs to the activator 1 small subunits family. RfcL subfamily.</text>
</comment>
<dbReference type="Gene3D" id="3.40.50.300">
    <property type="entry name" value="P-loop containing nucleotide triphosphate hydrolases"/>
    <property type="match status" value="1"/>
</dbReference>
<evidence type="ECO:0000256" key="3">
    <source>
        <dbReference type="ARBA" id="ARBA00022705"/>
    </source>
</evidence>
<comment type="function">
    <text evidence="7">Part of the RFC clamp loader complex which loads the PCNA sliding clamp onto DNA.</text>
</comment>
<dbReference type="Pfam" id="PF00004">
    <property type="entry name" value="AAA"/>
    <property type="match status" value="1"/>
</dbReference>
<dbReference type="GO" id="GO:0016779">
    <property type="term" value="F:nucleotidyltransferase activity"/>
    <property type="evidence" value="ECO:0007669"/>
    <property type="project" value="UniProtKB-KW"/>
</dbReference>
<comment type="subunit">
    <text evidence="7">Heteromultimer composed of small subunits (RfcS) and large subunits (RfcL).</text>
</comment>
<dbReference type="CDD" id="cd18140">
    <property type="entry name" value="HLD_clamp_RFC"/>
    <property type="match status" value="1"/>
</dbReference>
<dbReference type="HAMAP" id="MF_01508">
    <property type="entry name" value="RfcL"/>
    <property type="match status" value="1"/>
</dbReference>
<keyword evidence="4 7" id="KW-0547">Nucleotide-binding</keyword>
<dbReference type="SMART" id="SM00382">
    <property type="entry name" value="AAA"/>
    <property type="match status" value="1"/>
</dbReference>
<organism evidence="10 11">
    <name type="scientific">Methanoculleus chikugoensis</name>
    <dbReference type="NCBI Taxonomy" id="118126"/>
    <lineage>
        <taxon>Archaea</taxon>
        <taxon>Methanobacteriati</taxon>
        <taxon>Methanobacteriota</taxon>
        <taxon>Stenosarchaea group</taxon>
        <taxon>Methanomicrobia</taxon>
        <taxon>Methanomicrobiales</taxon>
        <taxon>Methanomicrobiaceae</taxon>
        <taxon>Methanoculleus</taxon>
    </lineage>
</organism>
<evidence type="ECO:0000256" key="2">
    <source>
        <dbReference type="ARBA" id="ARBA00014793"/>
    </source>
</evidence>
<dbReference type="PANTHER" id="PTHR23389:SF6">
    <property type="entry name" value="REPLICATION FACTOR C SUBUNIT 1"/>
    <property type="match status" value="1"/>
</dbReference>
<feature type="region of interest" description="Disordered" evidence="8">
    <location>
        <begin position="457"/>
        <end position="503"/>
    </location>
</feature>
<evidence type="ECO:0000256" key="4">
    <source>
        <dbReference type="ARBA" id="ARBA00022741"/>
    </source>
</evidence>
<evidence type="ECO:0000256" key="7">
    <source>
        <dbReference type="HAMAP-Rule" id="MF_01508"/>
    </source>
</evidence>
<dbReference type="NCBIfam" id="NF003232">
    <property type="entry name" value="PRK04195.2-2"/>
    <property type="match status" value="1"/>
</dbReference>
<dbReference type="InterPro" id="IPR003959">
    <property type="entry name" value="ATPase_AAA_core"/>
</dbReference>
<accession>A0A1M4MJJ1</accession>
<keyword evidence="10" id="KW-0808">Transferase</keyword>
<dbReference type="InterPro" id="IPR003593">
    <property type="entry name" value="AAA+_ATPase"/>
</dbReference>
<dbReference type="PANTHER" id="PTHR23389">
    <property type="entry name" value="CHROMOSOME TRANSMISSION FIDELITY FACTOR 18"/>
    <property type="match status" value="1"/>
</dbReference>
<dbReference type="Proteomes" id="UP000184671">
    <property type="component" value="Unassembled WGS sequence"/>
</dbReference>
<dbReference type="Pfam" id="PF21960">
    <property type="entry name" value="RCF1-5-like_lid"/>
    <property type="match status" value="1"/>
</dbReference>
<dbReference type="GO" id="GO:0003689">
    <property type="term" value="F:DNA clamp loader activity"/>
    <property type="evidence" value="ECO:0007669"/>
    <property type="project" value="UniProtKB-UniRule"/>
</dbReference>
<dbReference type="AlphaFoldDB" id="A0A1M4MJJ1"/>
<feature type="binding site" evidence="7">
    <location>
        <begin position="92"/>
        <end position="99"/>
    </location>
    <ligand>
        <name>ATP</name>
        <dbReference type="ChEBI" id="CHEBI:30616"/>
    </ligand>
</feature>
<dbReference type="GO" id="GO:0005524">
    <property type="term" value="F:ATP binding"/>
    <property type="evidence" value="ECO:0007669"/>
    <property type="project" value="UniProtKB-UniRule"/>
</dbReference>
<keyword evidence="10" id="KW-0548">Nucleotidyltransferase</keyword>
<keyword evidence="5 7" id="KW-0067">ATP-binding</keyword>
<feature type="compositionally biased region" description="Basic and acidic residues" evidence="8">
    <location>
        <begin position="457"/>
        <end position="495"/>
    </location>
</feature>
<feature type="domain" description="AAA+ ATPase" evidence="9">
    <location>
        <begin position="84"/>
        <end position="224"/>
    </location>
</feature>
<dbReference type="GO" id="GO:0016887">
    <property type="term" value="F:ATP hydrolysis activity"/>
    <property type="evidence" value="ECO:0007669"/>
    <property type="project" value="InterPro"/>
</dbReference>
<sequence>MHSVPGTDREGNRRQESGRNRYDFLAAHPRILLHPHRGGIFDTPRRIVCMDWVEKYRPQHLQDVVGNSGAVRQIYEWARDWSRQKKPLILYGKPGTGKTSSAYALANDMNWEVVELNASDQRTKAALDKVAGSGSTTASLSGASRKLILLDEADNLHGQADRGGAKAIVEIIAAAQQPIILIANDYYSLTRELKAVTEPVQFRALQARSIVPRLRQICAAEGVTCDPAALDEIASRADGDMRAAVNMLYAAAIGKEHLAAGDVHTSAKDERSTIFELVGATFKGRRDADLLRMAVEVEDTPDTVEQWLEGNLDHMPDLASRAKGYASLARADEYIGRTYRRQYYTLWRYASAVMLLGVADAAGGHGVRGRIMPPSRWQKMGASKKQKAVRAGLSRKLSEMAHIPEDALREDFFTAISILVEQDPEKYVREFELDADELTLFIHDKARATKIVKDVAKEEKERAKKAAAGEKAARKTRKSREDDPPVDTGESRRDPPPGQATLF</sequence>
<gene>
    <name evidence="10" type="primary">dnaX_1</name>
    <name evidence="7" type="synonym">rfcL</name>
    <name evidence="10" type="ORF">L21_0981</name>
</gene>
<dbReference type="InterPro" id="IPR047854">
    <property type="entry name" value="RFC_lid"/>
</dbReference>
<dbReference type="SUPFAM" id="SSF52540">
    <property type="entry name" value="P-loop containing nucleoside triphosphate hydrolases"/>
    <property type="match status" value="1"/>
</dbReference>
<evidence type="ECO:0000256" key="6">
    <source>
        <dbReference type="ARBA" id="ARBA00032141"/>
    </source>
</evidence>
<dbReference type="STRING" id="118126.L21_0981"/>
<proteinExistence type="inferred from homology"/>
<evidence type="ECO:0000313" key="10">
    <source>
        <dbReference type="EMBL" id="SCL75091.1"/>
    </source>
</evidence>
<protein>
    <recommendedName>
        <fullName evidence="2 7">Replication factor C large subunit</fullName>
        <shortName evidence="7">RFC large subunit</shortName>
    </recommendedName>
    <alternativeName>
        <fullName evidence="6 7">Clamp loader large subunit</fullName>
    </alternativeName>
</protein>
<dbReference type="CDD" id="cd00009">
    <property type="entry name" value="AAA"/>
    <property type="match status" value="1"/>
</dbReference>
<evidence type="ECO:0000256" key="1">
    <source>
        <dbReference type="ARBA" id="ARBA00006878"/>
    </source>
</evidence>
<evidence type="ECO:0000256" key="5">
    <source>
        <dbReference type="ARBA" id="ARBA00022840"/>
    </source>
</evidence>
<dbReference type="EMBL" id="FMID01000024">
    <property type="protein sequence ID" value="SCL75091.1"/>
    <property type="molecule type" value="Genomic_DNA"/>
</dbReference>
<name>A0A1M4MJJ1_9EURY</name>
<dbReference type="Gene3D" id="1.10.8.60">
    <property type="match status" value="1"/>
</dbReference>
<dbReference type="NCBIfam" id="NF003229">
    <property type="entry name" value="PRK04195.1-5"/>
    <property type="match status" value="1"/>
</dbReference>
<reference evidence="10 11" key="1">
    <citation type="submission" date="2016-08" db="EMBL/GenBank/DDBJ databases">
        <authorList>
            <person name="Seilhamer J.J."/>
        </authorList>
    </citation>
    <scope>NUCLEOTIDE SEQUENCE [LARGE SCALE GENOMIC DNA]</scope>
    <source>
        <strain evidence="10">L21-II-0</strain>
    </source>
</reference>
<evidence type="ECO:0000313" key="11">
    <source>
        <dbReference type="Proteomes" id="UP000184671"/>
    </source>
</evidence>